<keyword evidence="3 5" id="KW-1133">Transmembrane helix</keyword>
<keyword evidence="2 5" id="KW-0812">Transmembrane</keyword>
<protein>
    <submittedName>
        <fullName evidence="7">Multidrug resistance protein D</fullName>
    </submittedName>
</protein>
<feature type="transmembrane region" description="Helical" evidence="5">
    <location>
        <begin position="363"/>
        <end position="385"/>
    </location>
</feature>
<evidence type="ECO:0000313" key="8">
    <source>
        <dbReference type="Proteomes" id="UP000275777"/>
    </source>
</evidence>
<dbReference type="Pfam" id="PF07690">
    <property type="entry name" value="MFS_1"/>
    <property type="match status" value="1"/>
</dbReference>
<feature type="domain" description="Major facilitator superfamily (MFS) profile" evidence="6">
    <location>
        <begin position="34"/>
        <end position="416"/>
    </location>
</feature>
<dbReference type="InterPro" id="IPR020846">
    <property type="entry name" value="MFS_dom"/>
</dbReference>
<dbReference type="GO" id="GO:0022857">
    <property type="term" value="F:transmembrane transporter activity"/>
    <property type="evidence" value="ECO:0007669"/>
    <property type="project" value="InterPro"/>
</dbReference>
<dbReference type="RefSeq" id="WP_227590077.1">
    <property type="nucleotide sequence ID" value="NZ_CP024028.1"/>
</dbReference>
<feature type="transmembrane region" description="Helical" evidence="5">
    <location>
        <begin position="328"/>
        <end position="351"/>
    </location>
</feature>
<comment type="subcellular location">
    <subcellularLocation>
        <location evidence="1">Membrane</location>
        <topology evidence="1">Multi-pass membrane protein</topology>
    </subcellularLocation>
</comment>
<dbReference type="Proteomes" id="UP000275777">
    <property type="component" value="Chromosome"/>
</dbReference>
<dbReference type="AlphaFoldDB" id="A0A3S4IZQ3"/>
<dbReference type="CDD" id="cd17370">
    <property type="entry name" value="MFS_MJ1317_like"/>
    <property type="match status" value="1"/>
</dbReference>
<feature type="transmembrane region" description="Helical" evidence="5">
    <location>
        <begin position="273"/>
        <end position="292"/>
    </location>
</feature>
<name>A0A3S4IZQ3_CHRVL</name>
<dbReference type="PROSITE" id="PS50850">
    <property type="entry name" value="MFS"/>
    <property type="match status" value="1"/>
</dbReference>
<accession>A0A3S4IZQ3</accession>
<dbReference type="PANTHER" id="PTHR23518">
    <property type="entry name" value="C-METHYLTRANSFERASE"/>
    <property type="match status" value="1"/>
</dbReference>
<dbReference type="InterPro" id="IPR005829">
    <property type="entry name" value="Sugar_transporter_CS"/>
</dbReference>
<evidence type="ECO:0000256" key="3">
    <source>
        <dbReference type="ARBA" id="ARBA00022989"/>
    </source>
</evidence>
<feature type="transmembrane region" description="Helical" evidence="5">
    <location>
        <begin position="391"/>
        <end position="411"/>
    </location>
</feature>
<dbReference type="InterPro" id="IPR011701">
    <property type="entry name" value="MFS"/>
</dbReference>
<evidence type="ECO:0000256" key="1">
    <source>
        <dbReference type="ARBA" id="ARBA00004141"/>
    </source>
</evidence>
<evidence type="ECO:0000259" key="6">
    <source>
        <dbReference type="PROSITE" id="PS50850"/>
    </source>
</evidence>
<dbReference type="InterPro" id="IPR036259">
    <property type="entry name" value="MFS_trans_sf"/>
</dbReference>
<dbReference type="PROSITE" id="PS00216">
    <property type="entry name" value="SUGAR_TRANSPORT_1"/>
    <property type="match status" value="1"/>
</dbReference>
<dbReference type="GO" id="GO:0016020">
    <property type="term" value="C:membrane"/>
    <property type="evidence" value="ECO:0007669"/>
    <property type="project" value="UniProtKB-SubCell"/>
</dbReference>
<dbReference type="PANTHER" id="PTHR23518:SF2">
    <property type="entry name" value="MAJOR FACILITATOR SUPERFAMILY TRANSPORTER"/>
    <property type="match status" value="1"/>
</dbReference>
<organism evidence="7 8">
    <name type="scientific">Chromobacterium violaceum</name>
    <dbReference type="NCBI Taxonomy" id="536"/>
    <lineage>
        <taxon>Bacteria</taxon>
        <taxon>Pseudomonadati</taxon>
        <taxon>Pseudomonadota</taxon>
        <taxon>Betaproteobacteria</taxon>
        <taxon>Neisseriales</taxon>
        <taxon>Chromobacteriaceae</taxon>
        <taxon>Chromobacterium</taxon>
    </lineage>
</organism>
<evidence type="ECO:0000313" key="7">
    <source>
        <dbReference type="EMBL" id="VEB42134.1"/>
    </source>
</evidence>
<evidence type="ECO:0000256" key="4">
    <source>
        <dbReference type="ARBA" id="ARBA00023136"/>
    </source>
</evidence>
<dbReference type="Gene3D" id="1.20.1250.20">
    <property type="entry name" value="MFS general substrate transporter like domains"/>
    <property type="match status" value="2"/>
</dbReference>
<keyword evidence="4 5" id="KW-0472">Membrane</keyword>
<gene>
    <name evidence="7" type="ORF">NCTC9695_02577</name>
</gene>
<dbReference type="SUPFAM" id="SSF103473">
    <property type="entry name" value="MFS general substrate transporter"/>
    <property type="match status" value="1"/>
</dbReference>
<sequence length="417" mass="43368">MCLKLPAADMPLGAFVPPSSTPFSVSARAAMPRGVWVLGLVSLLMDVSSELAHSLLPLFLAGTLGVPMLAIGLIEGVAEATALICKVFSGAISDWLGRRKPLLLFGYGLAAASKPLFPLAHSASTVLLARFVDRVGKGVRGAPRDALIADITPPAIRGAAFGLRQSMDTVGAVLGPLLAIGLMFLYRDDIRSALWWSLPPALLAVAAIWLWVREPAGHGEKRERAPLFSPRVFAQFSTSFWGVAGLGAVFTLARFSEAFLVLRGAQLGLPLAWAPLTMVAMSASYALSAYPLGWLSDHVSRARLLQLSLLLLIAADLALAAGTGPAMLLAGALLWGLHLGCSQGLLSALVAQTAPAGLAGSAFGLFNLICGLATLLASVVAGALWQEWGAAATFHGGAGFAAAALLLGLVLRPLRQF</sequence>
<feature type="transmembrane region" description="Helical" evidence="5">
    <location>
        <begin position="193"/>
        <end position="212"/>
    </location>
</feature>
<feature type="transmembrane region" description="Helical" evidence="5">
    <location>
        <begin position="232"/>
        <end position="253"/>
    </location>
</feature>
<reference evidence="7 8" key="1">
    <citation type="submission" date="2018-12" db="EMBL/GenBank/DDBJ databases">
        <authorList>
            <consortium name="Pathogen Informatics"/>
        </authorList>
    </citation>
    <scope>NUCLEOTIDE SEQUENCE [LARGE SCALE GENOMIC DNA]</scope>
    <source>
        <strain evidence="7 8">NCTC9695</strain>
    </source>
</reference>
<evidence type="ECO:0000256" key="2">
    <source>
        <dbReference type="ARBA" id="ARBA00022692"/>
    </source>
</evidence>
<feature type="transmembrane region" description="Helical" evidence="5">
    <location>
        <begin position="169"/>
        <end position="187"/>
    </location>
</feature>
<dbReference type="EMBL" id="LR134182">
    <property type="protein sequence ID" value="VEB42134.1"/>
    <property type="molecule type" value="Genomic_DNA"/>
</dbReference>
<evidence type="ECO:0000256" key="5">
    <source>
        <dbReference type="SAM" id="Phobius"/>
    </source>
</evidence>
<proteinExistence type="predicted"/>